<dbReference type="RefSeq" id="WP_151573240.1">
    <property type="nucleotide sequence ID" value="NZ_WBOT01000002.1"/>
</dbReference>
<protein>
    <submittedName>
        <fullName evidence="1">DUF4912 domain-containing protein</fullName>
    </submittedName>
</protein>
<organism evidence="1 2">
    <name type="scientific">Bacillus mesophilum</name>
    <dbReference type="NCBI Taxonomy" id="1071718"/>
    <lineage>
        <taxon>Bacteria</taxon>
        <taxon>Bacillati</taxon>
        <taxon>Bacillota</taxon>
        <taxon>Bacilli</taxon>
        <taxon>Bacillales</taxon>
        <taxon>Bacillaceae</taxon>
        <taxon>Bacillus</taxon>
    </lineage>
</organism>
<gene>
    <name evidence="1" type="ORF">F7732_07215</name>
</gene>
<accession>A0A7V7UW68</accession>
<proteinExistence type="predicted"/>
<sequence length="211" mass="24630">MIEDIIALKRSGLSFRKIAKELNTSVGKVQYQWVKLINHKKGEKDIKIADDQQTFESYINNNYLSMSLISPQQVFLYWDVCDNTRELVKQYFYLNDLNLVIRLNDVTCIIYDGSNAHSTTEIGITEKDSHWIISELKANHCYVAEIGIMFSDTYFFPIVRSNSIHAPRNSMEQTGHLGHDVQQFLLNCKEMPKWVEHVSTYSYYEKETKVN</sequence>
<dbReference type="AlphaFoldDB" id="A0A7V7UW68"/>
<dbReference type="InterPro" id="IPR032585">
    <property type="entry name" value="DUF4912"/>
</dbReference>
<evidence type="ECO:0000313" key="1">
    <source>
        <dbReference type="EMBL" id="KAB2333866.1"/>
    </source>
</evidence>
<reference evidence="1 2" key="1">
    <citation type="journal article" date="2014" name="Arch. Microbiol.">
        <title>Bacillus mesophilum sp. nov., strain IITR-54T, a novel 4-chlorobiphenyl dechlorinating bacterium.</title>
        <authorList>
            <person name="Manickam N."/>
            <person name="Singh N.K."/>
            <person name="Bajaj A."/>
            <person name="Kumar R.M."/>
            <person name="Kaur G."/>
            <person name="Kaur N."/>
            <person name="Bala M."/>
            <person name="Kumar A."/>
            <person name="Mayilraj S."/>
        </authorList>
    </citation>
    <scope>NUCLEOTIDE SEQUENCE [LARGE SCALE GENOMIC DNA]</scope>
    <source>
        <strain evidence="1 2">IITR-54</strain>
    </source>
</reference>
<name>A0A7V7UW68_9BACI</name>
<dbReference type="Proteomes" id="UP000441354">
    <property type="component" value="Unassembled WGS sequence"/>
</dbReference>
<dbReference type="Pfam" id="PF16258">
    <property type="entry name" value="DUF4912"/>
    <property type="match status" value="1"/>
</dbReference>
<evidence type="ECO:0000313" key="2">
    <source>
        <dbReference type="Proteomes" id="UP000441354"/>
    </source>
</evidence>
<comment type="caution">
    <text evidence="1">The sequence shown here is derived from an EMBL/GenBank/DDBJ whole genome shotgun (WGS) entry which is preliminary data.</text>
</comment>
<dbReference type="OrthoDB" id="9812700at2"/>
<keyword evidence="2" id="KW-1185">Reference proteome</keyword>
<dbReference type="EMBL" id="WBOT01000002">
    <property type="protein sequence ID" value="KAB2333866.1"/>
    <property type="molecule type" value="Genomic_DNA"/>
</dbReference>